<feature type="compositionally biased region" description="Polar residues" evidence="1">
    <location>
        <begin position="73"/>
        <end position="83"/>
    </location>
</feature>
<keyword evidence="3" id="KW-1185">Reference proteome</keyword>
<feature type="region of interest" description="Disordered" evidence="1">
    <location>
        <begin position="71"/>
        <end position="100"/>
    </location>
</feature>
<dbReference type="KEGG" id="mbur:EQU24_16440"/>
<sequence>MGKASRKKHLKRQQAATLQQYGGVKLSEALINLCKPYDHDLPLQGYKNLMAAAAVAWNIALQPKEKRHDMLSDTLNNMPSTQNKFEDDLNEYMSNPNPENPPDSVVYFHLLSGLIQRKDELYPNDNRVVVDYAITEKGTKRNVTVSSALP</sequence>
<organism evidence="2 3">
    <name type="scientific">Methylotuvimicrobium buryatense</name>
    <name type="common">Methylomicrobium buryatense</name>
    <dbReference type="NCBI Taxonomy" id="95641"/>
    <lineage>
        <taxon>Bacteria</taxon>
        <taxon>Pseudomonadati</taxon>
        <taxon>Pseudomonadota</taxon>
        <taxon>Gammaproteobacteria</taxon>
        <taxon>Methylococcales</taxon>
        <taxon>Methylococcaceae</taxon>
        <taxon>Methylotuvimicrobium</taxon>
    </lineage>
</organism>
<evidence type="ECO:0000313" key="2">
    <source>
        <dbReference type="EMBL" id="QCW83652.1"/>
    </source>
</evidence>
<reference evidence="3" key="1">
    <citation type="journal article" date="2019" name="J. Bacteriol.">
        <title>A Mutagenic Screen Identifies a TonB-Dependent Receptor Required for the Lanthanide Metal Switch in the Type I Methanotroph 'Methylotuvimicrobium buryatense' 5GB1C.</title>
        <authorList>
            <person name="Groom J.D."/>
            <person name="Ford S.M."/>
            <person name="Pesesky M.W."/>
            <person name="Lidstrom M.E."/>
        </authorList>
    </citation>
    <scope>NUCLEOTIDE SEQUENCE [LARGE SCALE GENOMIC DNA]</scope>
    <source>
        <strain evidence="3">5GB1C</strain>
    </source>
</reference>
<dbReference type="OrthoDB" id="5570346at2"/>
<name>A0A4P9UQE4_METBY</name>
<protein>
    <submittedName>
        <fullName evidence="2">Uncharacterized protein</fullName>
    </submittedName>
</protein>
<evidence type="ECO:0000313" key="3">
    <source>
        <dbReference type="Proteomes" id="UP000305881"/>
    </source>
</evidence>
<dbReference type="RefSeq" id="WP_017842539.1">
    <property type="nucleotide sequence ID" value="NZ_CP035467.1"/>
</dbReference>
<dbReference type="Proteomes" id="UP000305881">
    <property type="component" value="Chromosome"/>
</dbReference>
<proteinExistence type="predicted"/>
<dbReference type="AlphaFoldDB" id="A0A4P9UQE4"/>
<dbReference type="EMBL" id="CP035467">
    <property type="protein sequence ID" value="QCW83652.1"/>
    <property type="molecule type" value="Genomic_DNA"/>
</dbReference>
<accession>A0A4P9UQE4</accession>
<dbReference type="STRING" id="675511.GCA_000341735_04167"/>
<evidence type="ECO:0000256" key="1">
    <source>
        <dbReference type="SAM" id="MobiDB-lite"/>
    </source>
</evidence>
<gene>
    <name evidence="2" type="ORF">EQU24_16440</name>
</gene>